<dbReference type="Proteomes" id="UP000831151">
    <property type="component" value="Chromosome"/>
</dbReference>
<dbReference type="SMART" id="SM01120">
    <property type="entry name" value="Dak2"/>
    <property type="match status" value="1"/>
</dbReference>
<dbReference type="InterPro" id="IPR036117">
    <property type="entry name" value="DhaL_dom_sf"/>
</dbReference>
<dbReference type="Pfam" id="PF13684">
    <property type="entry name" value="FakA-like_C"/>
    <property type="match status" value="1"/>
</dbReference>
<dbReference type="PROSITE" id="PS51480">
    <property type="entry name" value="DHAL"/>
    <property type="match status" value="1"/>
</dbReference>
<dbReference type="AlphaFoldDB" id="A0A9E7DKP1"/>
<dbReference type="Pfam" id="PF02734">
    <property type="entry name" value="Dak2"/>
    <property type="match status" value="1"/>
</dbReference>
<dbReference type="InterPro" id="IPR033470">
    <property type="entry name" value="FakA-like_C"/>
</dbReference>
<organism evidence="3 4">
    <name type="scientific">Fenollaria massiliensis</name>
    <dbReference type="NCBI Taxonomy" id="938288"/>
    <lineage>
        <taxon>Bacteria</taxon>
        <taxon>Bacillati</taxon>
        <taxon>Bacillota</taxon>
        <taxon>Clostridia</taxon>
        <taxon>Eubacteriales</taxon>
        <taxon>Fenollaria</taxon>
    </lineage>
</organism>
<feature type="coiled-coil region" evidence="1">
    <location>
        <begin position="503"/>
        <end position="530"/>
    </location>
</feature>
<sequence length="546" mass="60402">MSTNRIDAIVLKKALIGALNSLGENKEIVDALNVFPVPDGDTGTNMLLTMKSAVTNAVKEENKTIKEIANALSKGALLGARGNSGVILSQLLRGFKEAIEDKEYIDIEGLMEAFVKASEVAYKAVMRPTEGTILTVSKDLAGFGLKNYRNYTELSKFADDALIALEESLNRTPELLSVLKEAGVVDAGGKGLYFIVKGAIKGARTEKLEITVQDINKTKQTANRKEISTDNIKYGYCTEFIITGDTSKVDEFKETISKIGDSMVVVALDDIIKCHIHSNNPGQVIEEALKLGYLKDIKIDNMRLQHHEILFSEEEYKNSNKEEKAKEHKKYGFIAVSSGDGFTKIFKDLKVDEVVTGGQTMNPSTEDFMEAIDNINADDIFIFPNNKNIIMAAKQTIDLSDKNIHVVETRNMPEAISAMITFDEEMSADEILESMKEAISEVKTGEVTFAVRDTTIDGKEIKKGNYLAISSSKILASSANLNETTMAMLDELIDEDTSLVTLYLGEDAEKSQAEELIEELEEKYPDIDFEAIESKQALYYYIISLE</sequence>
<evidence type="ECO:0000259" key="2">
    <source>
        <dbReference type="PROSITE" id="PS51480"/>
    </source>
</evidence>
<proteinExistence type="predicted"/>
<name>A0A9E7DKP1_9FIRM</name>
<evidence type="ECO:0000313" key="4">
    <source>
        <dbReference type="Proteomes" id="UP000831151"/>
    </source>
</evidence>
<dbReference type="NCBIfam" id="TIGR03599">
    <property type="entry name" value="YloV"/>
    <property type="match status" value="1"/>
</dbReference>
<keyword evidence="1" id="KW-0175">Coiled coil</keyword>
<reference evidence="3" key="1">
    <citation type="submission" date="2022-04" db="EMBL/GenBank/DDBJ databases">
        <title>Complete genome sequences of Ezakiella coagulans and Fenollaria massiliensis.</title>
        <authorList>
            <person name="France M.T."/>
            <person name="Clifford J."/>
            <person name="Narina S."/>
            <person name="Rutt L."/>
            <person name="Ravel J."/>
        </authorList>
    </citation>
    <scope>NUCLEOTIDE SEQUENCE</scope>
    <source>
        <strain evidence="3">C0061C2</strain>
    </source>
</reference>
<dbReference type="InterPro" id="IPR048394">
    <property type="entry name" value="FakA-like_M"/>
</dbReference>
<gene>
    <name evidence="3" type="ORF">M1R53_03095</name>
</gene>
<dbReference type="GO" id="GO:0006071">
    <property type="term" value="P:glycerol metabolic process"/>
    <property type="evidence" value="ECO:0007669"/>
    <property type="project" value="InterPro"/>
</dbReference>
<dbReference type="GO" id="GO:0004371">
    <property type="term" value="F:glycerone kinase activity"/>
    <property type="evidence" value="ECO:0007669"/>
    <property type="project" value="InterPro"/>
</dbReference>
<keyword evidence="4" id="KW-1185">Reference proteome</keyword>
<dbReference type="KEGG" id="fms:M1R53_03095"/>
<dbReference type="EMBL" id="CP096649">
    <property type="protein sequence ID" value="UQK59646.1"/>
    <property type="molecule type" value="Genomic_DNA"/>
</dbReference>
<dbReference type="InterPro" id="IPR019986">
    <property type="entry name" value="YloV-like"/>
</dbReference>
<dbReference type="SMART" id="SM01121">
    <property type="entry name" value="Dak1_2"/>
    <property type="match status" value="1"/>
</dbReference>
<accession>A0A9E7DKP1</accession>
<dbReference type="InterPro" id="IPR004007">
    <property type="entry name" value="DhaL_dom"/>
</dbReference>
<dbReference type="PANTHER" id="PTHR33434">
    <property type="entry name" value="DEGV DOMAIN-CONTAINING PROTEIN DR_1986-RELATED"/>
    <property type="match status" value="1"/>
</dbReference>
<protein>
    <submittedName>
        <fullName evidence="3">DAK2 domain-containing protein</fullName>
    </submittedName>
</protein>
<feature type="domain" description="DhaL" evidence="2">
    <location>
        <begin position="9"/>
        <end position="201"/>
    </location>
</feature>
<dbReference type="Pfam" id="PF21645">
    <property type="entry name" value="FakA-like_M"/>
    <property type="match status" value="1"/>
</dbReference>
<dbReference type="PANTHER" id="PTHR33434:SF4">
    <property type="entry name" value="PHOSPHATASE PROTEIN"/>
    <property type="match status" value="1"/>
</dbReference>
<evidence type="ECO:0000313" key="3">
    <source>
        <dbReference type="EMBL" id="UQK59646.1"/>
    </source>
</evidence>
<dbReference type="InterPro" id="IPR050270">
    <property type="entry name" value="DegV_domain_contain"/>
</dbReference>
<evidence type="ECO:0000256" key="1">
    <source>
        <dbReference type="SAM" id="Coils"/>
    </source>
</evidence>
<dbReference type="RefSeq" id="WP_249243038.1">
    <property type="nucleotide sequence ID" value="NZ_CP096649.1"/>
</dbReference>
<dbReference type="SUPFAM" id="SSF101473">
    <property type="entry name" value="DhaL-like"/>
    <property type="match status" value="1"/>
</dbReference>
<dbReference type="Gene3D" id="1.25.40.340">
    <property type="match status" value="1"/>
</dbReference>